<organism evidence="3 4">
    <name type="scientific">Luteimicrobium album</name>
    <dbReference type="NCBI Taxonomy" id="1054550"/>
    <lineage>
        <taxon>Bacteria</taxon>
        <taxon>Bacillati</taxon>
        <taxon>Actinomycetota</taxon>
        <taxon>Actinomycetes</taxon>
        <taxon>Micrococcales</taxon>
        <taxon>Luteimicrobium</taxon>
    </lineage>
</organism>
<keyword evidence="3" id="KW-0413">Isomerase</keyword>
<dbReference type="Pfam" id="PF01261">
    <property type="entry name" value="AP_endonuc_2"/>
    <property type="match status" value="1"/>
</dbReference>
<reference evidence="4" key="1">
    <citation type="journal article" date="2019" name="Int. J. Syst. Evol. Microbiol.">
        <title>The Global Catalogue of Microorganisms (GCM) 10K type strain sequencing project: providing services to taxonomists for standard genome sequencing and annotation.</title>
        <authorList>
            <consortium name="The Broad Institute Genomics Platform"/>
            <consortium name="The Broad Institute Genome Sequencing Center for Infectious Disease"/>
            <person name="Wu L."/>
            <person name="Ma J."/>
        </authorList>
    </citation>
    <scope>NUCLEOTIDE SEQUENCE [LARGE SCALE GENOMIC DNA]</scope>
    <source>
        <strain evidence="4">NBRC 106348</strain>
    </source>
</reference>
<evidence type="ECO:0000256" key="1">
    <source>
        <dbReference type="ARBA" id="ARBA00023277"/>
    </source>
</evidence>
<dbReference type="GO" id="GO:0016853">
    <property type="term" value="F:isomerase activity"/>
    <property type="evidence" value="ECO:0007669"/>
    <property type="project" value="UniProtKB-KW"/>
</dbReference>
<feature type="domain" description="Xylose isomerase-like TIM barrel" evidence="2">
    <location>
        <begin position="76"/>
        <end position="194"/>
    </location>
</feature>
<sequence>MNHPPQLGVQLYSVRDHLGPELGRTLERLARLGYTHAEPYDIVSDPVALRSALDAAGLRATTAHAKITELGRDAVLPAAELLGVTTVVVPFVDRATFDERDRVLRLAERINSEVDPAAQRGIRLGYHNHDFELAASVDGRPAYELLVENLDERVVLELDTYWASVGGADVFDLLRRHGERIRLLHVKDEPLRPGETPARVDLTGRSQEVLALARTVTGLELPVVEIVVDDAQLWPALERNARFFRQALATEDAR</sequence>
<gene>
    <name evidence="3" type="ORF">GCM10025864_12750</name>
</gene>
<evidence type="ECO:0000313" key="3">
    <source>
        <dbReference type="EMBL" id="GMA23516.1"/>
    </source>
</evidence>
<dbReference type="SUPFAM" id="SSF51658">
    <property type="entry name" value="Xylose isomerase-like"/>
    <property type="match status" value="1"/>
</dbReference>
<keyword evidence="4" id="KW-1185">Reference proteome</keyword>
<evidence type="ECO:0000259" key="2">
    <source>
        <dbReference type="Pfam" id="PF01261"/>
    </source>
</evidence>
<keyword evidence="1" id="KW-0119">Carbohydrate metabolism</keyword>
<dbReference type="PANTHER" id="PTHR12110">
    <property type="entry name" value="HYDROXYPYRUVATE ISOMERASE"/>
    <property type="match status" value="1"/>
</dbReference>
<evidence type="ECO:0000313" key="4">
    <source>
        <dbReference type="Proteomes" id="UP001157091"/>
    </source>
</evidence>
<dbReference type="Gene3D" id="3.20.20.150">
    <property type="entry name" value="Divalent-metal-dependent TIM barrel enzymes"/>
    <property type="match status" value="1"/>
</dbReference>
<dbReference type="InterPro" id="IPR050312">
    <property type="entry name" value="IolE/XylAMocC-like"/>
</dbReference>
<proteinExistence type="predicted"/>
<dbReference type="InterPro" id="IPR036237">
    <property type="entry name" value="Xyl_isomerase-like_sf"/>
</dbReference>
<dbReference type="Proteomes" id="UP001157091">
    <property type="component" value="Unassembled WGS sequence"/>
</dbReference>
<name>A0ABQ6HYD4_9MICO</name>
<dbReference type="InterPro" id="IPR013022">
    <property type="entry name" value="Xyl_isomerase-like_TIM-brl"/>
</dbReference>
<dbReference type="PANTHER" id="PTHR12110:SF41">
    <property type="entry name" value="INOSOSE DEHYDRATASE"/>
    <property type="match status" value="1"/>
</dbReference>
<protein>
    <submittedName>
        <fullName evidence="3">Xylose isomerase</fullName>
    </submittedName>
</protein>
<comment type="caution">
    <text evidence="3">The sequence shown here is derived from an EMBL/GenBank/DDBJ whole genome shotgun (WGS) entry which is preliminary data.</text>
</comment>
<dbReference type="RefSeq" id="WP_284292507.1">
    <property type="nucleotide sequence ID" value="NZ_BSUK01000001.1"/>
</dbReference>
<accession>A0ABQ6HYD4</accession>
<dbReference type="EMBL" id="BSUK01000001">
    <property type="protein sequence ID" value="GMA23516.1"/>
    <property type="molecule type" value="Genomic_DNA"/>
</dbReference>